<sequence length="235" mass="26553">MELEPSMATSGPASDTEGGISEQEEEEAAGGASVGEEAPSVPRRAQAEGPMEVTLHPLNSRWALWFFKNDRSRAWRDNLQLVTTFDTVEDFWALYNHIQLPSKLSSGCDYAVFKDGIQPMWEDSRNKKGGRWLVSFSRQGRYSELDRLWLETLLCLIGESFEEQSRAVCGAVVNIRTKRDKIALWMREMESQAAVLHIGRVYKECLDLPTKTIGYQVHADAATRSNSPVKHKFVL</sequence>
<dbReference type="PROSITE" id="PS00813">
    <property type="entry name" value="IF4E"/>
    <property type="match status" value="1"/>
</dbReference>
<evidence type="ECO:0000256" key="2">
    <source>
        <dbReference type="ARBA" id="ARBA00022540"/>
    </source>
</evidence>
<dbReference type="PANTHER" id="PTHR11960:SF3">
    <property type="entry name" value="EUKARYOTIC TRANSLATION INITIATION FACTOR 4E TYPE 1B"/>
    <property type="match status" value="1"/>
</dbReference>
<evidence type="ECO:0000313" key="5">
    <source>
        <dbReference type="Proteomes" id="UP000189704"/>
    </source>
</evidence>
<reference evidence="6" key="1">
    <citation type="submission" date="2025-08" db="UniProtKB">
        <authorList>
            <consortium name="RefSeq"/>
        </authorList>
    </citation>
    <scope>IDENTIFICATION</scope>
</reference>
<dbReference type="Gene3D" id="3.30.760.10">
    <property type="entry name" value="RNA Cap, Translation Initiation Factor Eif4e"/>
    <property type="match status" value="1"/>
</dbReference>
<feature type="region of interest" description="Disordered" evidence="4">
    <location>
        <begin position="1"/>
        <end position="49"/>
    </location>
</feature>
<dbReference type="STRING" id="1868482.ENSTSYP00000018655"/>
<dbReference type="GO" id="GO:0016281">
    <property type="term" value="C:eukaryotic translation initiation factor 4F complex"/>
    <property type="evidence" value="ECO:0007669"/>
    <property type="project" value="TreeGrafter"/>
</dbReference>
<gene>
    <name evidence="6" type="primary">EIF4E1B</name>
</gene>
<dbReference type="PANTHER" id="PTHR11960">
    <property type="entry name" value="EUKARYOTIC TRANSLATION INITIATION FACTOR 4E RELATED"/>
    <property type="match status" value="1"/>
</dbReference>
<comment type="similarity">
    <text evidence="1 3">Belongs to the eukaryotic initiation factor 4E family.</text>
</comment>
<accession>A0A1U7SQ86</accession>
<dbReference type="AlphaFoldDB" id="A0A1U7SQ86"/>
<name>A0A1U7SQ86_CARSF</name>
<dbReference type="InterPro" id="IPR019770">
    <property type="entry name" value="TIF_eIF_4E_CS"/>
</dbReference>
<feature type="compositionally biased region" description="Low complexity" evidence="4">
    <location>
        <begin position="29"/>
        <end position="38"/>
    </location>
</feature>
<keyword evidence="5" id="KW-1185">Reference proteome</keyword>
<dbReference type="GO" id="GO:0003743">
    <property type="term" value="F:translation initiation factor activity"/>
    <property type="evidence" value="ECO:0007669"/>
    <property type="project" value="UniProtKB-KW"/>
</dbReference>
<dbReference type="KEGG" id="csyr:103249523"/>
<evidence type="ECO:0000313" key="6">
    <source>
        <dbReference type="RefSeq" id="XP_008046343.1"/>
    </source>
</evidence>
<keyword evidence="3" id="KW-0694">RNA-binding</keyword>
<evidence type="ECO:0000256" key="3">
    <source>
        <dbReference type="RuleBase" id="RU004374"/>
    </source>
</evidence>
<dbReference type="FunFam" id="3.30.760.10:FF:000002">
    <property type="entry name" value="Eukaryotic translation initiation factor 4E"/>
    <property type="match status" value="1"/>
</dbReference>
<dbReference type="InterPro" id="IPR023398">
    <property type="entry name" value="TIF_eIF4e-like"/>
</dbReference>
<keyword evidence="2 3" id="KW-0396">Initiation factor</keyword>
<dbReference type="CTD" id="253314"/>
<dbReference type="Proteomes" id="UP000189704">
    <property type="component" value="Unplaced"/>
</dbReference>
<keyword evidence="3" id="KW-0648">Protein biosynthesis</keyword>
<dbReference type="OrthoDB" id="590761at2759"/>
<dbReference type="InterPro" id="IPR001040">
    <property type="entry name" value="TIF_eIF_4E"/>
</dbReference>
<proteinExistence type="inferred from homology"/>
<dbReference type="GO" id="GO:0000340">
    <property type="term" value="F:RNA 7-methylguanosine cap binding"/>
    <property type="evidence" value="ECO:0007669"/>
    <property type="project" value="TreeGrafter"/>
</dbReference>
<dbReference type="RefSeq" id="XP_008046343.1">
    <property type="nucleotide sequence ID" value="XM_008048152.1"/>
</dbReference>
<dbReference type="GeneID" id="103249523"/>
<dbReference type="SUPFAM" id="SSF55418">
    <property type="entry name" value="eIF4e-like"/>
    <property type="match status" value="1"/>
</dbReference>
<evidence type="ECO:0000256" key="1">
    <source>
        <dbReference type="ARBA" id="ARBA00009860"/>
    </source>
</evidence>
<dbReference type="Pfam" id="PF01652">
    <property type="entry name" value="IF4E"/>
    <property type="match status" value="1"/>
</dbReference>
<protein>
    <submittedName>
        <fullName evidence="6">Eukaryotic translation initiation factor 4E type 1B</fullName>
    </submittedName>
</protein>
<evidence type="ECO:0000256" key="4">
    <source>
        <dbReference type="SAM" id="MobiDB-lite"/>
    </source>
</evidence>
<organism evidence="5 6">
    <name type="scientific">Carlito syrichta</name>
    <name type="common">Philippine tarsier</name>
    <name type="synonym">Tarsius syrichta</name>
    <dbReference type="NCBI Taxonomy" id="1868482"/>
    <lineage>
        <taxon>Eukaryota</taxon>
        <taxon>Metazoa</taxon>
        <taxon>Chordata</taxon>
        <taxon>Craniata</taxon>
        <taxon>Vertebrata</taxon>
        <taxon>Euteleostomi</taxon>
        <taxon>Mammalia</taxon>
        <taxon>Eutheria</taxon>
        <taxon>Euarchontoglires</taxon>
        <taxon>Primates</taxon>
        <taxon>Haplorrhini</taxon>
        <taxon>Tarsiiformes</taxon>
        <taxon>Tarsiidae</taxon>
        <taxon>Carlito</taxon>
    </lineage>
</organism>